<evidence type="ECO:0000313" key="7">
    <source>
        <dbReference type="EMBL" id="CAE7477441.1"/>
    </source>
</evidence>
<dbReference type="GO" id="GO:0005929">
    <property type="term" value="C:cilium"/>
    <property type="evidence" value="ECO:0007669"/>
    <property type="project" value="TreeGrafter"/>
</dbReference>
<dbReference type="AlphaFoldDB" id="A0A812SGM7"/>
<reference evidence="7" key="1">
    <citation type="submission" date="2021-02" db="EMBL/GenBank/DDBJ databases">
        <authorList>
            <person name="Dougan E. K."/>
            <person name="Rhodes N."/>
            <person name="Thang M."/>
            <person name="Chan C."/>
        </authorList>
    </citation>
    <scope>NUCLEOTIDE SEQUENCE</scope>
</reference>
<dbReference type="GO" id="GO:0042953">
    <property type="term" value="P:lipoprotein transport"/>
    <property type="evidence" value="ECO:0007669"/>
    <property type="project" value="TreeGrafter"/>
</dbReference>
<comment type="caution">
    <text evidence="7">The sequence shown here is derived from an EMBL/GenBank/DDBJ whole genome shotgun (WGS) entry which is preliminary data.</text>
</comment>
<keyword evidence="3" id="KW-0653">Protein transport</keyword>
<sequence>MAMVDLEPSEWREEEAEAETHGEPGEMYEVTPEYVNLLTAPTESYLCDLEHNIYNLQFVDFRIRSLDEGNEGITASIGTNLRKHRCYDFTMPFVIPNTRNTWEMIYTKPELSDEWKEALISSPWEVRSDSFYFVDRRLVMHNRAEYNYGY</sequence>
<dbReference type="SUPFAM" id="SSF81296">
    <property type="entry name" value="E set domains"/>
    <property type="match status" value="1"/>
</dbReference>
<name>A0A812SGM7_9DINO</name>
<accession>A0A812SGM7</accession>
<proteinExistence type="inferred from homology"/>
<feature type="region of interest" description="Disordered" evidence="5">
    <location>
        <begin position="1"/>
        <end position="23"/>
    </location>
</feature>
<dbReference type="InterPro" id="IPR051519">
    <property type="entry name" value="PDE6D_unc-119_myristoyl-bd"/>
</dbReference>
<dbReference type="InterPro" id="IPR037036">
    <property type="entry name" value="PDED_dom_sf"/>
</dbReference>
<dbReference type="InterPro" id="IPR014756">
    <property type="entry name" value="Ig_E-set"/>
</dbReference>
<evidence type="ECO:0000256" key="2">
    <source>
        <dbReference type="ARBA" id="ARBA00022448"/>
    </source>
</evidence>
<dbReference type="GO" id="GO:0008289">
    <property type="term" value="F:lipid binding"/>
    <property type="evidence" value="ECO:0007669"/>
    <property type="project" value="UniProtKB-KW"/>
</dbReference>
<evidence type="ECO:0000256" key="1">
    <source>
        <dbReference type="ARBA" id="ARBA00008102"/>
    </source>
</evidence>
<dbReference type="PANTHER" id="PTHR12951:SF1">
    <property type="entry name" value="PROTEIN UNC-119 HOMOLOG"/>
    <property type="match status" value="1"/>
</dbReference>
<organism evidence="7 8">
    <name type="scientific">Symbiodinium necroappetens</name>
    <dbReference type="NCBI Taxonomy" id="1628268"/>
    <lineage>
        <taxon>Eukaryota</taxon>
        <taxon>Sar</taxon>
        <taxon>Alveolata</taxon>
        <taxon>Dinophyceae</taxon>
        <taxon>Suessiales</taxon>
        <taxon>Symbiodiniaceae</taxon>
        <taxon>Symbiodinium</taxon>
    </lineage>
</organism>
<dbReference type="OrthoDB" id="10248777at2759"/>
<evidence type="ECO:0000256" key="3">
    <source>
        <dbReference type="ARBA" id="ARBA00022927"/>
    </source>
</evidence>
<comment type="similarity">
    <text evidence="1">Belongs to the PDE6D/unc-119 family.</text>
</comment>
<dbReference type="EMBL" id="CAJNJA010021531">
    <property type="protein sequence ID" value="CAE7477441.1"/>
    <property type="molecule type" value="Genomic_DNA"/>
</dbReference>
<evidence type="ECO:0000256" key="4">
    <source>
        <dbReference type="ARBA" id="ARBA00023121"/>
    </source>
</evidence>
<feature type="domain" description="GMP phosphodiesterase delta subunit" evidence="6">
    <location>
        <begin position="85"/>
        <end position="148"/>
    </location>
</feature>
<evidence type="ECO:0000259" key="6">
    <source>
        <dbReference type="Pfam" id="PF05351"/>
    </source>
</evidence>
<keyword evidence="2" id="KW-0813">Transport</keyword>
<dbReference type="PANTHER" id="PTHR12951">
    <property type="entry name" value="RETINAL PROTEIN 4"/>
    <property type="match status" value="1"/>
</dbReference>
<dbReference type="InterPro" id="IPR008015">
    <property type="entry name" value="PDED_dom"/>
</dbReference>
<evidence type="ECO:0000256" key="5">
    <source>
        <dbReference type="SAM" id="MobiDB-lite"/>
    </source>
</evidence>
<keyword evidence="8" id="KW-1185">Reference proteome</keyword>
<dbReference type="Proteomes" id="UP000601435">
    <property type="component" value="Unassembled WGS sequence"/>
</dbReference>
<dbReference type="Pfam" id="PF05351">
    <property type="entry name" value="GMP_PDE_delta"/>
    <property type="match status" value="1"/>
</dbReference>
<protein>
    <submittedName>
        <fullName evidence="7">Unc119b protein</fullName>
    </submittedName>
</protein>
<dbReference type="Gene3D" id="2.70.50.40">
    <property type="entry name" value="GMP phosphodiesterase, delta subunit"/>
    <property type="match status" value="2"/>
</dbReference>
<dbReference type="GO" id="GO:0060271">
    <property type="term" value="P:cilium assembly"/>
    <property type="evidence" value="ECO:0007669"/>
    <property type="project" value="TreeGrafter"/>
</dbReference>
<gene>
    <name evidence="7" type="primary">unc119b</name>
    <name evidence="7" type="ORF">SNEC2469_LOCUS13494</name>
</gene>
<keyword evidence="4" id="KW-0446">Lipid-binding</keyword>
<evidence type="ECO:0000313" key="8">
    <source>
        <dbReference type="Proteomes" id="UP000601435"/>
    </source>
</evidence>